<dbReference type="GO" id="GO:0008270">
    <property type="term" value="F:zinc ion binding"/>
    <property type="evidence" value="ECO:0007669"/>
    <property type="project" value="UniProtKB-KW"/>
</dbReference>
<sequence>MPQIDSDPSSTIRSPSIEKQYQALIVLIPVSIAAIILLLFYFFYLHRGAGLRARSASTENNNDMSNHLQLGLRKDMTEILPAAVIFKDSFNSRDPQCSVCLGNYQADDKLQEIPECGHIFHVDCIGRWLTTHTTCPLCRLSLLSSMETPELRLEPVGDVDRHLETSQQ</sequence>
<dbReference type="PROSITE" id="PS50089">
    <property type="entry name" value="ZF_RING_2"/>
    <property type="match status" value="1"/>
</dbReference>
<keyword evidence="6 9" id="KW-0863">Zinc-finger</keyword>
<dbReference type="OrthoDB" id="8062037at2759"/>
<dbReference type="Gene3D" id="3.30.40.10">
    <property type="entry name" value="Zinc/RING finger domain, C3HC4 (zinc finger)"/>
    <property type="match status" value="1"/>
</dbReference>
<keyword evidence="8" id="KW-0862">Zinc</keyword>
<dbReference type="PANTHER" id="PTHR46913:SF23">
    <property type="entry name" value="E3 UBIQUITIN-PROTEIN LIGASE RHA4A-RELATED"/>
    <property type="match status" value="1"/>
</dbReference>
<keyword evidence="7" id="KW-0833">Ubl conjugation pathway</keyword>
<evidence type="ECO:0000256" key="10">
    <source>
        <dbReference type="SAM" id="Phobius"/>
    </source>
</evidence>
<evidence type="ECO:0000256" key="6">
    <source>
        <dbReference type="ARBA" id="ARBA00022771"/>
    </source>
</evidence>
<comment type="catalytic activity">
    <reaction evidence="1">
        <text>S-ubiquitinyl-[E2 ubiquitin-conjugating enzyme]-L-cysteine + [acceptor protein]-L-lysine = [E2 ubiquitin-conjugating enzyme]-L-cysteine + N(6)-ubiquitinyl-[acceptor protein]-L-lysine.</text>
        <dbReference type="EC" id="2.3.2.27"/>
    </reaction>
</comment>
<dbReference type="AlphaFoldDB" id="A0A5N6R675"/>
<evidence type="ECO:0000256" key="9">
    <source>
        <dbReference type="PROSITE-ProRule" id="PRU00175"/>
    </source>
</evidence>
<feature type="domain" description="RING-type" evidence="11">
    <location>
        <begin position="97"/>
        <end position="139"/>
    </location>
</feature>
<proteinExistence type="predicted"/>
<comment type="pathway">
    <text evidence="2">Protein modification; protein ubiquitination.</text>
</comment>
<evidence type="ECO:0000256" key="7">
    <source>
        <dbReference type="ARBA" id="ARBA00022786"/>
    </source>
</evidence>
<dbReference type="SUPFAM" id="SSF57850">
    <property type="entry name" value="RING/U-box"/>
    <property type="match status" value="1"/>
</dbReference>
<keyword evidence="4" id="KW-0808">Transferase</keyword>
<evidence type="ECO:0000256" key="3">
    <source>
        <dbReference type="ARBA" id="ARBA00012483"/>
    </source>
</evidence>
<dbReference type="InterPro" id="IPR013083">
    <property type="entry name" value="Znf_RING/FYVE/PHD"/>
</dbReference>
<reference evidence="12 13" key="1">
    <citation type="submission" date="2019-06" db="EMBL/GenBank/DDBJ databases">
        <title>A chromosomal-level reference genome of Carpinus fangiana (Coryloideae, Betulaceae).</title>
        <authorList>
            <person name="Yang X."/>
            <person name="Wang Z."/>
            <person name="Zhang L."/>
            <person name="Hao G."/>
            <person name="Liu J."/>
            <person name="Yang Y."/>
        </authorList>
    </citation>
    <scope>NUCLEOTIDE SEQUENCE [LARGE SCALE GENOMIC DNA]</scope>
    <source>
        <strain evidence="12">Cfa_2016G</strain>
        <tissue evidence="12">Leaf</tissue>
    </source>
</reference>
<keyword evidence="10" id="KW-0812">Transmembrane</keyword>
<dbReference type="EMBL" id="CM017325">
    <property type="protein sequence ID" value="KAE8056141.1"/>
    <property type="molecule type" value="Genomic_DNA"/>
</dbReference>
<accession>A0A5N6R675</accession>
<keyword evidence="10" id="KW-1133">Transmembrane helix</keyword>
<dbReference type="Pfam" id="PF13639">
    <property type="entry name" value="zf-RING_2"/>
    <property type="match status" value="1"/>
</dbReference>
<evidence type="ECO:0000256" key="4">
    <source>
        <dbReference type="ARBA" id="ARBA00022679"/>
    </source>
</evidence>
<evidence type="ECO:0000313" key="13">
    <source>
        <dbReference type="Proteomes" id="UP000327013"/>
    </source>
</evidence>
<keyword evidence="13" id="KW-1185">Reference proteome</keyword>
<keyword evidence="10" id="KW-0472">Membrane</keyword>
<dbReference type="PANTHER" id="PTHR46913">
    <property type="entry name" value="RING-H2 FINGER PROTEIN ATL16"/>
    <property type="match status" value="1"/>
</dbReference>
<evidence type="ECO:0000259" key="11">
    <source>
        <dbReference type="PROSITE" id="PS50089"/>
    </source>
</evidence>
<keyword evidence="5" id="KW-0479">Metal-binding</keyword>
<evidence type="ECO:0000256" key="1">
    <source>
        <dbReference type="ARBA" id="ARBA00000900"/>
    </source>
</evidence>
<dbReference type="SMART" id="SM00184">
    <property type="entry name" value="RING"/>
    <property type="match status" value="1"/>
</dbReference>
<dbReference type="InterPro" id="IPR044600">
    <property type="entry name" value="ATL1/ATL16-like"/>
</dbReference>
<dbReference type="CDD" id="cd16461">
    <property type="entry name" value="RING-H2_EL5-like"/>
    <property type="match status" value="1"/>
</dbReference>
<feature type="transmembrane region" description="Helical" evidence="10">
    <location>
        <begin position="20"/>
        <end position="44"/>
    </location>
</feature>
<evidence type="ECO:0000313" key="12">
    <source>
        <dbReference type="EMBL" id="KAE8056141.1"/>
    </source>
</evidence>
<protein>
    <recommendedName>
        <fullName evidence="3">RING-type E3 ubiquitin transferase</fullName>
        <ecNumber evidence="3">2.3.2.27</ecNumber>
    </recommendedName>
</protein>
<dbReference type="GO" id="GO:0061630">
    <property type="term" value="F:ubiquitin protein ligase activity"/>
    <property type="evidence" value="ECO:0007669"/>
    <property type="project" value="UniProtKB-EC"/>
</dbReference>
<name>A0A5N6R675_9ROSI</name>
<dbReference type="InterPro" id="IPR001841">
    <property type="entry name" value="Znf_RING"/>
</dbReference>
<evidence type="ECO:0000256" key="8">
    <source>
        <dbReference type="ARBA" id="ARBA00022833"/>
    </source>
</evidence>
<evidence type="ECO:0000256" key="2">
    <source>
        <dbReference type="ARBA" id="ARBA00004906"/>
    </source>
</evidence>
<dbReference type="GO" id="GO:0016567">
    <property type="term" value="P:protein ubiquitination"/>
    <property type="evidence" value="ECO:0007669"/>
    <property type="project" value="InterPro"/>
</dbReference>
<gene>
    <name evidence="12" type="ORF">FH972_012935</name>
</gene>
<evidence type="ECO:0000256" key="5">
    <source>
        <dbReference type="ARBA" id="ARBA00022723"/>
    </source>
</evidence>
<organism evidence="12 13">
    <name type="scientific">Carpinus fangiana</name>
    <dbReference type="NCBI Taxonomy" id="176857"/>
    <lineage>
        <taxon>Eukaryota</taxon>
        <taxon>Viridiplantae</taxon>
        <taxon>Streptophyta</taxon>
        <taxon>Embryophyta</taxon>
        <taxon>Tracheophyta</taxon>
        <taxon>Spermatophyta</taxon>
        <taxon>Magnoliopsida</taxon>
        <taxon>eudicotyledons</taxon>
        <taxon>Gunneridae</taxon>
        <taxon>Pentapetalae</taxon>
        <taxon>rosids</taxon>
        <taxon>fabids</taxon>
        <taxon>Fagales</taxon>
        <taxon>Betulaceae</taxon>
        <taxon>Carpinus</taxon>
    </lineage>
</organism>
<dbReference type="Proteomes" id="UP000327013">
    <property type="component" value="Chromosome 5"/>
</dbReference>
<dbReference type="EC" id="2.3.2.27" evidence="3"/>